<organism evidence="1">
    <name type="scientific">Anguilla anguilla</name>
    <name type="common">European freshwater eel</name>
    <name type="synonym">Muraena anguilla</name>
    <dbReference type="NCBI Taxonomy" id="7936"/>
    <lineage>
        <taxon>Eukaryota</taxon>
        <taxon>Metazoa</taxon>
        <taxon>Chordata</taxon>
        <taxon>Craniata</taxon>
        <taxon>Vertebrata</taxon>
        <taxon>Euteleostomi</taxon>
        <taxon>Actinopterygii</taxon>
        <taxon>Neopterygii</taxon>
        <taxon>Teleostei</taxon>
        <taxon>Anguilliformes</taxon>
        <taxon>Anguillidae</taxon>
        <taxon>Anguilla</taxon>
    </lineage>
</organism>
<dbReference type="AlphaFoldDB" id="A0A0E9X550"/>
<sequence length="54" mass="6387">MYSLEGPEVTVGKNFQTFIYNIHLATEKVLGHFDRNRKSDRKMTANLPELHRWP</sequence>
<accession>A0A0E9X550</accession>
<protein>
    <submittedName>
        <fullName evidence="1">Uncharacterized protein</fullName>
    </submittedName>
</protein>
<dbReference type="EMBL" id="GBXM01010740">
    <property type="protein sequence ID" value="JAH97837.1"/>
    <property type="molecule type" value="Transcribed_RNA"/>
</dbReference>
<name>A0A0E9X550_ANGAN</name>
<reference evidence="1" key="1">
    <citation type="submission" date="2014-11" db="EMBL/GenBank/DDBJ databases">
        <authorList>
            <person name="Amaro Gonzalez C."/>
        </authorList>
    </citation>
    <scope>NUCLEOTIDE SEQUENCE</scope>
</reference>
<reference evidence="1" key="2">
    <citation type="journal article" date="2015" name="Fish Shellfish Immunol.">
        <title>Early steps in the European eel (Anguilla anguilla)-Vibrio vulnificus interaction in the gills: Role of the RtxA13 toxin.</title>
        <authorList>
            <person name="Callol A."/>
            <person name="Pajuelo D."/>
            <person name="Ebbesson L."/>
            <person name="Teles M."/>
            <person name="MacKenzie S."/>
            <person name="Amaro C."/>
        </authorList>
    </citation>
    <scope>NUCLEOTIDE SEQUENCE</scope>
</reference>
<proteinExistence type="predicted"/>
<evidence type="ECO:0000313" key="1">
    <source>
        <dbReference type="EMBL" id="JAH97837.1"/>
    </source>
</evidence>